<keyword evidence="5 6" id="KW-0472">Membrane</keyword>
<dbReference type="InterPro" id="IPR039428">
    <property type="entry name" value="NUOK/Mnh_C1-like"/>
</dbReference>
<protein>
    <submittedName>
        <fullName evidence="7">NADH-ubiquinone oxidoreductase chain 4L</fullName>
    </submittedName>
</protein>
<keyword evidence="2" id="KW-1003">Cell membrane</keyword>
<organism evidence="7 8">
    <name type="scientific">Methanococcus aeolicus (strain ATCC BAA-1280 / DSM 17508 / OCM 812 / Nankai-3)</name>
    <dbReference type="NCBI Taxonomy" id="419665"/>
    <lineage>
        <taxon>Archaea</taxon>
        <taxon>Methanobacteriati</taxon>
        <taxon>Methanobacteriota</taxon>
        <taxon>Methanomada group</taxon>
        <taxon>Methanococci</taxon>
        <taxon>Methanococcales</taxon>
        <taxon>Methanococcaceae</taxon>
        <taxon>Methanococcus</taxon>
    </lineage>
</organism>
<keyword evidence="8" id="KW-1185">Reference proteome</keyword>
<dbReference type="AlphaFoldDB" id="A6UWQ6"/>
<evidence type="ECO:0000256" key="3">
    <source>
        <dbReference type="ARBA" id="ARBA00022692"/>
    </source>
</evidence>
<sequence length="123" mass="13214">MNLIIDLQLASFITAGILTIIGLYGVFFVDNVVKKVIALSVLGNGINLTLIAMSYKMGGIVPIKVPDMELELFSQTAVYPLAHALVLTNIVIGASMLAIMLSLSIVLYKKYKTLKGSVLLGED</sequence>
<dbReference type="PANTHER" id="PTHR34583:SF2">
    <property type="entry name" value="ANTIPORTER SUBUNIT MNHC2-RELATED"/>
    <property type="match status" value="1"/>
</dbReference>
<name>A6UWQ6_META3</name>
<evidence type="ECO:0000256" key="5">
    <source>
        <dbReference type="ARBA" id="ARBA00023136"/>
    </source>
</evidence>
<dbReference type="HOGENOM" id="CLU_082058_2_1_2"/>
<comment type="subcellular location">
    <subcellularLocation>
        <location evidence="1">Cell membrane</location>
        <topology evidence="1">Multi-pass membrane protein</topology>
    </subcellularLocation>
</comment>
<dbReference type="KEGG" id="mae:Maeo_1352"/>
<dbReference type="eggNOG" id="arCOG03072">
    <property type="taxonomic scope" value="Archaea"/>
</dbReference>
<evidence type="ECO:0000256" key="2">
    <source>
        <dbReference type="ARBA" id="ARBA00022475"/>
    </source>
</evidence>
<dbReference type="InterPro" id="IPR050601">
    <property type="entry name" value="CPA3_antiporter_subunitC"/>
</dbReference>
<dbReference type="Pfam" id="PF00420">
    <property type="entry name" value="Oxidored_q2"/>
    <property type="match status" value="1"/>
</dbReference>
<dbReference type="GO" id="GO:0005886">
    <property type="term" value="C:plasma membrane"/>
    <property type="evidence" value="ECO:0007669"/>
    <property type="project" value="UniProtKB-SubCell"/>
</dbReference>
<evidence type="ECO:0000256" key="1">
    <source>
        <dbReference type="ARBA" id="ARBA00004651"/>
    </source>
</evidence>
<dbReference type="PANTHER" id="PTHR34583">
    <property type="entry name" value="ANTIPORTER SUBUNIT MNHC2-RELATED"/>
    <property type="match status" value="1"/>
</dbReference>
<dbReference type="EMBL" id="CP000743">
    <property type="protein sequence ID" value="ABR56928.1"/>
    <property type="molecule type" value="Genomic_DNA"/>
</dbReference>
<keyword evidence="4 6" id="KW-1133">Transmembrane helix</keyword>
<dbReference type="NCBIfam" id="NF005618">
    <property type="entry name" value="PRK07375.1-3"/>
    <property type="match status" value="1"/>
</dbReference>
<feature type="transmembrane region" description="Helical" evidence="6">
    <location>
        <begin position="12"/>
        <end position="29"/>
    </location>
</feature>
<dbReference type="Gene3D" id="1.10.287.3510">
    <property type="match status" value="1"/>
</dbReference>
<evidence type="ECO:0000313" key="8">
    <source>
        <dbReference type="Proteomes" id="UP000001106"/>
    </source>
</evidence>
<keyword evidence="3 6" id="KW-0812">Transmembrane</keyword>
<accession>A6UWQ6</accession>
<feature type="transmembrane region" description="Helical" evidence="6">
    <location>
        <begin position="77"/>
        <end position="108"/>
    </location>
</feature>
<reference evidence="7" key="1">
    <citation type="submission" date="2007-06" db="EMBL/GenBank/DDBJ databases">
        <title>Complete sequence of Methanococcus aeolicus Nankai-3.</title>
        <authorList>
            <consortium name="US DOE Joint Genome Institute"/>
            <person name="Copeland A."/>
            <person name="Lucas S."/>
            <person name="Lapidus A."/>
            <person name="Barry K."/>
            <person name="Glavina del Rio T."/>
            <person name="Dalin E."/>
            <person name="Tice H."/>
            <person name="Pitluck S."/>
            <person name="Chain P."/>
            <person name="Malfatti S."/>
            <person name="Shin M."/>
            <person name="Vergez L."/>
            <person name="Schmutz J."/>
            <person name="Larimer F."/>
            <person name="Land M."/>
            <person name="Hauser L."/>
            <person name="Kyrpides N."/>
            <person name="Lykidis A."/>
            <person name="Sieprawska-Lupa M."/>
            <person name="Whitman W.B."/>
            <person name="Richardson P."/>
        </authorList>
    </citation>
    <scope>NUCLEOTIDE SEQUENCE [LARGE SCALE GENOMIC DNA]</scope>
    <source>
        <strain evidence="7">Nankai-3</strain>
    </source>
</reference>
<gene>
    <name evidence="7" type="ordered locus">Maeo_1352</name>
</gene>
<dbReference type="Proteomes" id="UP000001106">
    <property type="component" value="Chromosome"/>
</dbReference>
<evidence type="ECO:0000313" key="7">
    <source>
        <dbReference type="EMBL" id="ABR56928.1"/>
    </source>
</evidence>
<dbReference type="STRING" id="419665.Maeo_1352"/>
<feature type="transmembrane region" description="Helical" evidence="6">
    <location>
        <begin position="36"/>
        <end position="57"/>
    </location>
</feature>
<evidence type="ECO:0000256" key="4">
    <source>
        <dbReference type="ARBA" id="ARBA00022989"/>
    </source>
</evidence>
<evidence type="ECO:0000256" key="6">
    <source>
        <dbReference type="SAM" id="Phobius"/>
    </source>
</evidence>
<proteinExistence type="predicted"/>